<dbReference type="GO" id="GO:0010008">
    <property type="term" value="C:endosome membrane"/>
    <property type="evidence" value="ECO:0007669"/>
    <property type="project" value="UniProtKB-SubCell"/>
</dbReference>
<dbReference type="GO" id="GO:0005096">
    <property type="term" value="F:GTPase activator activity"/>
    <property type="evidence" value="ECO:0007669"/>
    <property type="project" value="UniProtKB-KW"/>
</dbReference>
<dbReference type="GO" id="GO:0008270">
    <property type="term" value="F:zinc ion binding"/>
    <property type="evidence" value="ECO:0007669"/>
    <property type="project" value="UniProtKB-KW"/>
</dbReference>
<sequence length="308" mass="34764">MTIFTVWVSSCRVNSPPLPPDTGGAPGLRCSSWPPGGAPGLRRSSCSRKRTATTRSTMDTLLDFEECLQDSPVFRVTVDQFESDVAGLELQVNKVMKCCANMLEAGQVYSTANQLFVSSLAEFSGRHKKEDIIAKCLRQFNQGLQEMVNFHTMLLDQTQRAINQQLTSLLTQFFPPLGEIRREFVRIGDDLETAALKNAQVSRHKASDAERASHLLIATRKCYQHFALDYCLQLNNFKIQQEVDILNSVFSYFHAQYTFFHQGFDLLKDLEPTMKTMATQVRPDLFISMETRVPSLSCPCVLDQDIDS</sequence>
<dbReference type="Pfam" id="PF16746">
    <property type="entry name" value="BAR_3"/>
    <property type="match status" value="1"/>
</dbReference>
<evidence type="ECO:0000259" key="4">
    <source>
        <dbReference type="Pfam" id="PF16746"/>
    </source>
</evidence>
<proteinExistence type="predicted"/>
<keyword evidence="2 3" id="KW-0862">Zinc</keyword>
<evidence type="ECO:0000256" key="3">
    <source>
        <dbReference type="RuleBase" id="RU369028"/>
    </source>
</evidence>
<dbReference type="PANTHER" id="PTHR23180:SF402">
    <property type="entry name" value="ARF-GAP WITH COILED-COIL, ANK REPEAT AND PH DOMAIN-CONTAINING PROTEIN"/>
    <property type="match status" value="1"/>
</dbReference>
<keyword evidence="3" id="KW-0040">ANK repeat</keyword>
<comment type="caution">
    <text evidence="5">The sequence shown here is derived from an EMBL/GenBank/DDBJ whole genome shotgun (WGS) entry which is preliminary data.</text>
</comment>
<comment type="domain">
    <text evidence="3">The BAR domain mediates homodimerization, it can neither bind membrane nor impart curvature, but instead requires the neighboring PH domain to achieve these functions.</text>
</comment>
<dbReference type="Proteomes" id="UP001174136">
    <property type="component" value="Unassembled WGS sequence"/>
</dbReference>
<keyword evidence="3" id="KW-0343">GTPase activation</keyword>
<keyword evidence="1 3" id="KW-0479">Metal-binding</keyword>
<keyword evidence="3" id="KW-0677">Repeat</keyword>
<evidence type="ECO:0000256" key="1">
    <source>
        <dbReference type="ARBA" id="ARBA00022723"/>
    </source>
</evidence>
<protein>
    <recommendedName>
        <fullName evidence="3">Arf-GAP with coiled-coil, ANK repeat and PH domain-containing protein</fullName>
        <shortName evidence="3">Cnt-b</shortName>
    </recommendedName>
    <alternativeName>
        <fullName evidence="3">Centaurin-beta</fullName>
    </alternativeName>
</protein>
<keyword evidence="3" id="KW-0967">Endosome</keyword>
<dbReference type="Gene3D" id="1.20.1270.60">
    <property type="entry name" value="Arfaptin homology (AH) domain/BAR domain"/>
    <property type="match status" value="1"/>
</dbReference>
<organism evidence="5 6">
    <name type="scientific">Merluccius polli</name>
    <name type="common">Benguela hake</name>
    <name type="synonym">Merluccius cadenati</name>
    <dbReference type="NCBI Taxonomy" id="89951"/>
    <lineage>
        <taxon>Eukaryota</taxon>
        <taxon>Metazoa</taxon>
        <taxon>Chordata</taxon>
        <taxon>Craniata</taxon>
        <taxon>Vertebrata</taxon>
        <taxon>Euteleostomi</taxon>
        <taxon>Actinopterygii</taxon>
        <taxon>Neopterygii</taxon>
        <taxon>Teleostei</taxon>
        <taxon>Neoteleostei</taxon>
        <taxon>Acanthomorphata</taxon>
        <taxon>Zeiogadaria</taxon>
        <taxon>Gadariae</taxon>
        <taxon>Gadiformes</taxon>
        <taxon>Gadoidei</taxon>
        <taxon>Merlucciidae</taxon>
        <taxon>Merluccius</taxon>
    </lineage>
</organism>
<evidence type="ECO:0000256" key="2">
    <source>
        <dbReference type="ARBA" id="ARBA00022833"/>
    </source>
</evidence>
<dbReference type="CDD" id="cd07603">
    <property type="entry name" value="BAR_ACAPs"/>
    <property type="match status" value="1"/>
</dbReference>
<comment type="domain">
    <text evidence="3">PH domain binds phospholipids including phosphatidic acid, phosphatidylinositol 3-phosphate, phosphatidylinositol 3,5-bisphosphate (PIP2) and phosphatidylinositol 3,4,5-trisphosphate (PIP3). May mediate protein binding to PIP2 or PIP3 containing membranes.</text>
</comment>
<dbReference type="SUPFAM" id="SSF103657">
    <property type="entry name" value="BAR/IMD domain-like"/>
    <property type="match status" value="1"/>
</dbReference>
<feature type="domain" description="BAR" evidence="4">
    <location>
        <begin position="62"/>
        <end position="281"/>
    </location>
</feature>
<dbReference type="EMBL" id="JAOPHQ010005179">
    <property type="protein sequence ID" value="KAK0136286.1"/>
    <property type="molecule type" value="Genomic_DNA"/>
</dbReference>
<dbReference type="InterPro" id="IPR004148">
    <property type="entry name" value="BAR_dom"/>
</dbReference>
<gene>
    <name evidence="5" type="primary">ACAP3_1</name>
    <name evidence="5" type="ORF">N1851_027813</name>
</gene>
<dbReference type="InterPro" id="IPR027267">
    <property type="entry name" value="AH/BAR_dom_sf"/>
</dbReference>
<dbReference type="InterPro" id="IPR045258">
    <property type="entry name" value="ACAP1/2/3-like"/>
</dbReference>
<dbReference type="AlphaFoldDB" id="A0AA47MA12"/>
<accession>A0AA47MA12</accession>
<comment type="subcellular location">
    <subcellularLocation>
        <location evidence="3">Endosome membrane</location>
        <topology evidence="3">Peripheral membrane protein</topology>
    </subcellularLocation>
</comment>
<evidence type="ECO:0000313" key="6">
    <source>
        <dbReference type="Proteomes" id="UP001174136"/>
    </source>
</evidence>
<dbReference type="PANTHER" id="PTHR23180">
    <property type="entry name" value="CENTAURIN/ARF"/>
    <property type="match status" value="1"/>
</dbReference>
<keyword evidence="6" id="KW-1185">Reference proteome</keyword>
<reference evidence="5" key="1">
    <citation type="journal article" date="2023" name="Front. Mar. Sci.">
        <title>A new Merluccius polli reference genome to investigate the effects of global change in West African waters.</title>
        <authorList>
            <person name="Mateo J.L."/>
            <person name="Blanco-Fernandez C."/>
            <person name="Garcia-Vazquez E."/>
            <person name="Machado-Schiaffino G."/>
        </authorList>
    </citation>
    <scope>NUCLEOTIDE SEQUENCE</scope>
    <source>
        <strain evidence="5">C29</strain>
        <tissue evidence="5">Fin</tissue>
    </source>
</reference>
<name>A0AA47MA12_MERPO</name>
<keyword evidence="3" id="KW-0863">Zinc-finger</keyword>
<evidence type="ECO:0000313" key="5">
    <source>
        <dbReference type="EMBL" id="KAK0136286.1"/>
    </source>
</evidence>
<comment type="activity regulation">
    <text evidence="3">GAP activity stimulated by phosphatidylinositol 4,5-bisphosphate (PIP2) and phosphatidic acid.</text>
</comment>
<comment type="function">
    <text evidence="3">GTPase-activating protein for the ADP ribosylation factor family.</text>
</comment>